<dbReference type="AlphaFoldDB" id="A0A1S8NJ50"/>
<sequence length="50" mass="6191">MKMTFALSKSHFLRLKRIEKVPKKYGIYVYYNGYKHFVEETERFLFINII</sequence>
<comment type="caution">
    <text evidence="1">The sequence shown here is derived from an EMBL/GenBank/DDBJ whole genome shotgun (WGS) entry which is preliminary data.</text>
</comment>
<proteinExistence type="predicted"/>
<protein>
    <submittedName>
        <fullName evidence="1">Uncharacterized protein</fullName>
    </submittedName>
</protein>
<organism evidence="1 2">
    <name type="scientific">Clostridium saccharobutylicum</name>
    <dbReference type="NCBI Taxonomy" id="169679"/>
    <lineage>
        <taxon>Bacteria</taxon>
        <taxon>Bacillati</taxon>
        <taxon>Bacillota</taxon>
        <taxon>Clostridia</taxon>
        <taxon>Eubacteriales</taxon>
        <taxon>Clostridiaceae</taxon>
        <taxon>Clostridium</taxon>
    </lineage>
</organism>
<dbReference type="Proteomes" id="UP000191154">
    <property type="component" value="Unassembled WGS sequence"/>
</dbReference>
<dbReference type="EMBL" id="LZYZ01000001">
    <property type="protein sequence ID" value="OOM16524.1"/>
    <property type="molecule type" value="Genomic_DNA"/>
</dbReference>
<name>A0A1S8NJ50_CLOSA</name>
<accession>A0A1S8NJ50</accession>
<evidence type="ECO:0000313" key="2">
    <source>
        <dbReference type="Proteomes" id="UP000191154"/>
    </source>
</evidence>
<reference evidence="1 2" key="1">
    <citation type="submission" date="2016-05" db="EMBL/GenBank/DDBJ databases">
        <title>Microbial solvent formation.</title>
        <authorList>
            <person name="Poehlein A."/>
            <person name="Montoya Solano J.D."/>
            <person name="Flitsch S."/>
            <person name="Krabben P."/>
            <person name="Duerre P."/>
            <person name="Daniel R."/>
        </authorList>
    </citation>
    <scope>NUCLEOTIDE SEQUENCE [LARGE SCALE GENOMIC DNA]</scope>
    <source>
        <strain evidence="1 2">L1-8</strain>
    </source>
</reference>
<gene>
    <name evidence="1" type="ORF">CLOSAC_07950</name>
</gene>
<evidence type="ECO:0000313" key="1">
    <source>
        <dbReference type="EMBL" id="OOM16524.1"/>
    </source>
</evidence>